<name>A0A067CMP2_SAPPC</name>
<dbReference type="AlphaFoldDB" id="A0A067CMP2"/>
<proteinExistence type="predicted"/>
<feature type="region of interest" description="Disordered" evidence="1">
    <location>
        <begin position="186"/>
        <end position="205"/>
    </location>
</feature>
<organism evidence="2 3">
    <name type="scientific">Saprolegnia parasitica (strain CBS 223.65)</name>
    <dbReference type="NCBI Taxonomy" id="695850"/>
    <lineage>
        <taxon>Eukaryota</taxon>
        <taxon>Sar</taxon>
        <taxon>Stramenopiles</taxon>
        <taxon>Oomycota</taxon>
        <taxon>Saprolegniomycetes</taxon>
        <taxon>Saprolegniales</taxon>
        <taxon>Saprolegniaceae</taxon>
        <taxon>Saprolegnia</taxon>
    </lineage>
</organism>
<dbReference type="RefSeq" id="XP_012198722.1">
    <property type="nucleotide sequence ID" value="XM_012343332.1"/>
</dbReference>
<accession>A0A067CMP2</accession>
<dbReference type="OMA" id="KSWDANS"/>
<evidence type="ECO:0000313" key="3">
    <source>
        <dbReference type="Proteomes" id="UP000030745"/>
    </source>
</evidence>
<dbReference type="GeneID" id="24126851"/>
<keyword evidence="3" id="KW-1185">Reference proteome</keyword>
<evidence type="ECO:0000256" key="1">
    <source>
        <dbReference type="SAM" id="MobiDB-lite"/>
    </source>
</evidence>
<dbReference type="OrthoDB" id="6362633at2759"/>
<reference evidence="2 3" key="1">
    <citation type="journal article" date="2013" name="PLoS Genet.">
        <title>Distinctive expansion of potential virulence genes in the genome of the oomycete fish pathogen Saprolegnia parasitica.</title>
        <authorList>
            <person name="Jiang R.H."/>
            <person name="de Bruijn I."/>
            <person name="Haas B.J."/>
            <person name="Belmonte R."/>
            <person name="Lobach L."/>
            <person name="Christie J."/>
            <person name="van den Ackerveken G."/>
            <person name="Bottin A."/>
            <person name="Bulone V."/>
            <person name="Diaz-Moreno S.M."/>
            <person name="Dumas B."/>
            <person name="Fan L."/>
            <person name="Gaulin E."/>
            <person name="Govers F."/>
            <person name="Grenville-Briggs L.J."/>
            <person name="Horner N.R."/>
            <person name="Levin J.Z."/>
            <person name="Mammella M."/>
            <person name="Meijer H.J."/>
            <person name="Morris P."/>
            <person name="Nusbaum C."/>
            <person name="Oome S."/>
            <person name="Phillips A.J."/>
            <person name="van Rooyen D."/>
            <person name="Rzeszutek E."/>
            <person name="Saraiva M."/>
            <person name="Secombes C.J."/>
            <person name="Seidl M.F."/>
            <person name="Snel B."/>
            <person name="Stassen J.H."/>
            <person name="Sykes S."/>
            <person name="Tripathy S."/>
            <person name="van den Berg H."/>
            <person name="Vega-Arreguin J.C."/>
            <person name="Wawra S."/>
            <person name="Young S.K."/>
            <person name="Zeng Q."/>
            <person name="Dieguez-Uribeondo J."/>
            <person name="Russ C."/>
            <person name="Tyler B.M."/>
            <person name="van West P."/>
        </authorList>
    </citation>
    <scope>NUCLEOTIDE SEQUENCE [LARGE SCALE GENOMIC DNA]</scope>
    <source>
        <strain evidence="2 3">CBS 223.65</strain>
    </source>
</reference>
<dbReference type="VEuPathDB" id="FungiDB:SPRG_04407"/>
<sequence>MGDNLFAGLNLDFNMLPDGNAACDRTSYSRPSGHKRHKSNPDFFNHFVPPPAFAPPTGIFSISDMPPLHPEPTSHGNIELTIPEPMPFSQSNNPHGSWAGMSFVDDAEVENILRDFLPANEPVQQHTELAQTFHAHQLQENVMDLKHKIRHERHLSNPDNLLHHAQQLRQFQHNPVAASFTDLLSMEEKKPPPPRKQRGSNRSTGLSMDMAQIALNLREENAAAEDAGNRKSYKCGRCGQPKVGHVCTLPDLRNNWSQVDLAITRGMKSWDANSKVLLTSKASWKAQHPDHKHIL</sequence>
<gene>
    <name evidence="2" type="ORF">SPRG_04407</name>
</gene>
<dbReference type="EMBL" id="KK583201">
    <property type="protein sequence ID" value="KDO30505.1"/>
    <property type="molecule type" value="Genomic_DNA"/>
</dbReference>
<dbReference type="KEGG" id="spar:SPRG_04407"/>
<evidence type="ECO:0000313" key="2">
    <source>
        <dbReference type="EMBL" id="KDO30505.1"/>
    </source>
</evidence>
<dbReference type="Proteomes" id="UP000030745">
    <property type="component" value="Unassembled WGS sequence"/>
</dbReference>
<protein>
    <submittedName>
        <fullName evidence="2">Uncharacterized protein</fullName>
    </submittedName>
</protein>